<dbReference type="Gene3D" id="3.30.70.2450">
    <property type="match status" value="1"/>
</dbReference>
<dbReference type="Pfam" id="PF01494">
    <property type="entry name" value="FAD_binding_3"/>
    <property type="match status" value="1"/>
</dbReference>
<accession>A0A7W9HES2</accession>
<dbReference type="InterPro" id="IPR036188">
    <property type="entry name" value="FAD/NAD-bd_sf"/>
</dbReference>
<dbReference type="EMBL" id="JACHMO010000001">
    <property type="protein sequence ID" value="MBB5800943.1"/>
    <property type="molecule type" value="Genomic_DNA"/>
</dbReference>
<comment type="caution">
    <text evidence="5">The sequence shown here is derived from an EMBL/GenBank/DDBJ whole genome shotgun (WGS) entry which is preliminary data.</text>
</comment>
<evidence type="ECO:0000256" key="1">
    <source>
        <dbReference type="ARBA" id="ARBA00001974"/>
    </source>
</evidence>
<reference evidence="5 6" key="1">
    <citation type="submission" date="2020-08" db="EMBL/GenBank/DDBJ databases">
        <title>Sequencing the genomes of 1000 actinobacteria strains.</title>
        <authorList>
            <person name="Klenk H.-P."/>
        </authorList>
    </citation>
    <scope>NUCLEOTIDE SEQUENCE [LARGE SCALE GENOMIC DNA]</scope>
    <source>
        <strain evidence="5 6">DSM 45486</strain>
    </source>
</reference>
<organism evidence="5 6">
    <name type="scientific">Saccharothrix ecbatanensis</name>
    <dbReference type="NCBI Taxonomy" id="1105145"/>
    <lineage>
        <taxon>Bacteria</taxon>
        <taxon>Bacillati</taxon>
        <taxon>Actinomycetota</taxon>
        <taxon>Actinomycetes</taxon>
        <taxon>Pseudonocardiales</taxon>
        <taxon>Pseudonocardiaceae</taxon>
        <taxon>Saccharothrix</taxon>
    </lineage>
</organism>
<protein>
    <submittedName>
        <fullName evidence="5">3-(3-hydroxy-phenyl)propionate hydroxylase</fullName>
        <ecNumber evidence="5">1.14.13.127</ecNumber>
    </submittedName>
</protein>
<evidence type="ECO:0000259" key="4">
    <source>
        <dbReference type="Pfam" id="PF01494"/>
    </source>
</evidence>
<evidence type="ECO:0000313" key="5">
    <source>
        <dbReference type="EMBL" id="MBB5800943.1"/>
    </source>
</evidence>
<evidence type="ECO:0000256" key="3">
    <source>
        <dbReference type="ARBA" id="ARBA00022827"/>
    </source>
</evidence>
<dbReference type="PANTHER" id="PTHR43004">
    <property type="entry name" value="TRK SYSTEM POTASSIUM UPTAKE PROTEIN"/>
    <property type="match status" value="1"/>
</dbReference>
<keyword evidence="5" id="KW-0560">Oxidoreductase</keyword>
<dbReference type="GO" id="GO:0071949">
    <property type="term" value="F:FAD binding"/>
    <property type="evidence" value="ECO:0007669"/>
    <property type="project" value="InterPro"/>
</dbReference>
<feature type="domain" description="FAD-binding" evidence="4">
    <location>
        <begin position="7"/>
        <end position="339"/>
    </location>
</feature>
<keyword evidence="2" id="KW-0285">Flavoprotein</keyword>
<proteinExistence type="predicted"/>
<dbReference type="GO" id="GO:0008688">
    <property type="term" value="F:3-(3-hydroxyphenyl)propionate hydroxylase activity"/>
    <property type="evidence" value="ECO:0007669"/>
    <property type="project" value="UniProtKB-EC"/>
</dbReference>
<evidence type="ECO:0000313" key="6">
    <source>
        <dbReference type="Proteomes" id="UP000552097"/>
    </source>
</evidence>
<dbReference type="Gene3D" id="3.40.30.120">
    <property type="match status" value="1"/>
</dbReference>
<comment type="cofactor">
    <cofactor evidence="1">
        <name>FAD</name>
        <dbReference type="ChEBI" id="CHEBI:57692"/>
    </cofactor>
</comment>
<evidence type="ECO:0000256" key="2">
    <source>
        <dbReference type="ARBA" id="ARBA00022630"/>
    </source>
</evidence>
<keyword evidence="3" id="KW-0274">FAD</keyword>
<dbReference type="PANTHER" id="PTHR43004:SF19">
    <property type="entry name" value="BINDING MONOOXYGENASE, PUTATIVE (JCVI)-RELATED"/>
    <property type="match status" value="1"/>
</dbReference>
<dbReference type="SUPFAM" id="SSF51905">
    <property type="entry name" value="FAD/NAD(P)-binding domain"/>
    <property type="match status" value="1"/>
</dbReference>
<dbReference type="EC" id="1.14.13.127" evidence="5"/>
<sequence length="523" mass="57648">MDTTNPPVAVIGGGPIGLITALGLVSHGVPVVVFEAGADLSADTKAGTILTRTLEVLDRYDALGPVLGASLRIDEIGELDRATGVSTGSVLTSALAGETRFPFVVNIPQHELEPVLADVLERRAPGSLRMRHRLDDFEQHANGVTLRLSTPGGTVTVEASHVLACDGGRSTIRERLGIEVSGYTLEQRYMLVDLVCDLDIGNPRDYPYLAYFGDREEWMVLVRQPHCWRFVFPLGPGRPEPTSDELRDKARHFIGDVDEIKVLGSNVYTVHHRVATSWQRDRVFLLGDAAHLITPMWALGLNTGVLDASNLPWRIAWVRRGWAGEALLRGYEAEQAPVAVRGSGEMAEAARAVMDRRLDSTTGMGAGGWGDAMTRTLLGVRLNVDGEWSMVRDTATPTPIRVGERVPDLRVFGRRGPVHLHELCRDSFVALHLTDARRRPPIPAHDPAGLRQVVVSRWDAPHDSGLRDRAYFDPGETVRTRFGLGDVVVLLRPDAHIAHVEPWTTDSGRHVQERYRQEVRREG</sequence>
<dbReference type="RefSeq" id="WP_184916135.1">
    <property type="nucleotide sequence ID" value="NZ_JACHMO010000001.1"/>
</dbReference>
<name>A0A7W9HES2_9PSEU</name>
<dbReference type="PRINTS" id="PR00420">
    <property type="entry name" value="RNGMNOXGNASE"/>
</dbReference>
<dbReference type="Proteomes" id="UP000552097">
    <property type="component" value="Unassembled WGS sequence"/>
</dbReference>
<dbReference type="InterPro" id="IPR002938">
    <property type="entry name" value="FAD-bd"/>
</dbReference>
<dbReference type="AlphaFoldDB" id="A0A7W9HES2"/>
<dbReference type="InterPro" id="IPR050641">
    <property type="entry name" value="RIFMO-like"/>
</dbReference>
<gene>
    <name evidence="5" type="ORF">F4560_000711</name>
</gene>
<keyword evidence="6" id="KW-1185">Reference proteome</keyword>
<dbReference type="Gene3D" id="3.50.50.60">
    <property type="entry name" value="FAD/NAD(P)-binding domain"/>
    <property type="match status" value="1"/>
</dbReference>